<keyword evidence="11" id="KW-0256">Endoplasmic reticulum</keyword>
<feature type="transmembrane region" description="Helical" evidence="11">
    <location>
        <begin position="261"/>
        <end position="280"/>
    </location>
</feature>
<dbReference type="EMBL" id="JANAVB010042615">
    <property type="protein sequence ID" value="KAJ6794062.1"/>
    <property type="molecule type" value="Genomic_DNA"/>
</dbReference>
<evidence type="ECO:0000256" key="3">
    <source>
        <dbReference type="ARBA" id="ARBA00004906"/>
    </source>
</evidence>
<dbReference type="Proteomes" id="UP001140949">
    <property type="component" value="Unassembled WGS sequence"/>
</dbReference>
<evidence type="ECO:0000256" key="1">
    <source>
        <dbReference type="ARBA" id="ARBA00000900"/>
    </source>
</evidence>
<evidence type="ECO:0000256" key="6">
    <source>
        <dbReference type="ARBA" id="ARBA00022771"/>
    </source>
</evidence>
<feature type="compositionally biased region" description="Polar residues" evidence="12">
    <location>
        <begin position="131"/>
        <end position="140"/>
    </location>
</feature>
<evidence type="ECO:0000256" key="10">
    <source>
        <dbReference type="PROSITE-ProRule" id="PRU00175"/>
    </source>
</evidence>
<organism evidence="14 15">
    <name type="scientific">Iris pallida</name>
    <name type="common">Sweet iris</name>
    <dbReference type="NCBI Taxonomy" id="29817"/>
    <lineage>
        <taxon>Eukaryota</taxon>
        <taxon>Viridiplantae</taxon>
        <taxon>Streptophyta</taxon>
        <taxon>Embryophyta</taxon>
        <taxon>Tracheophyta</taxon>
        <taxon>Spermatophyta</taxon>
        <taxon>Magnoliopsida</taxon>
        <taxon>Liliopsida</taxon>
        <taxon>Asparagales</taxon>
        <taxon>Iridaceae</taxon>
        <taxon>Iridoideae</taxon>
        <taxon>Irideae</taxon>
        <taxon>Iris</taxon>
    </lineage>
</organism>
<evidence type="ECO:0000256" key="8">
    <source>
        <dbReference type="ARBA" id="ARBA00022833"/>
    </source>
</evidence>
<dbReference type="GO" id="GO:0005789">
    <property type="term" value="C:endoplasmic reticulum membrane"/>
    <property type="evidence" value="ECO:0007669"/>
    <property type="project" value="UniProtKB-SubCell"/>
</dbReference>
<evidence type="ECO:0000256" key="4">
    <source>
        <dbReference type="ARBA" id="ARBA00022679"/>
    </source>
</evidence>
<name>A0AAX6DQG5_IRIPA</name>
<protein>
    <recommendedName>
        <fullName evidence="11">E3 ubiquitin-protein ligase RMA</fullName>
        <ecNumber evidence="11">2.3.2.27</ecNumber>
    </recommendedName>
    <alternativeName>
        <fullName evidence="11">Protein RING membrane-anchor</fullName>
    </alternativeName>
    <alternativeName>
        <fullName evidence="11">RING-type E3 ubiquitin transferase RMA</fullName>
    </alternativeName>
</protein>
<evidence type="ECO:0000259" key="13">
    <source>
        <dbReference type="PROSITE" id="PS50089"/>
    </source>
</evidence>
<dbReference type="InterPro" id="IPR045103">
    <property type="entry name" value="RNF5/RNF185-like"/>
</dbReference>
<dbReference type="GO" id="GO:0006511">
    <property type="term" value="P:ubiquitin-dependent protein catabolic process"/>
    <property type="evidence" value="ECO:0007669"/>
    <property type="project" value="UniProtKB-UniRule"/>
</dbReference>
<feature type="region of interest" description="Disordered" evidence="12">
    <location>
        <begin position="105"/>
        <end position="145"/>
    </location>
</feature>
<evidence type="ECO:0000256" key="12">
    <source>
        <dbReference type="SAM" id="MobiDB-lite"/>
    </source>
</evidence>
<keyword evidence="15" id="KW-1185">Reference proteome</keyword>
<comment type="pathway">
    <text evidence="3 11">Protein modification; protein ubiquitination.</text>
</comment>
<keyword evidence="8 11" id="KW-0862">Zinc</keyword>
<gene>
    <name evidence="14" type="ORF">M6B38_234370</name>
</gene>
<keyword evidence="5 11" id="KW-0479">Metal-binding</keyword>
<comment type="function">
    <text evidence="11">E3 ubiquitin-protein ligase.</text>
</comment>
<reference evidence="14" key="1">
    <citation type="journal article" date="2023" name="GigaByte">
        <title>Genome assembly of the bearded iris, Iris pallida Lam.</title>
        <authorList>
            <person name="Bruccoleri R.E."/>
            <person name="Oakeley E.J."/>
            <person name="Faust A.M.E."/>
            <person name="Altorfer M."/>
            <person name="Dessus-Babus S."/>
            <person name="Burckhardt D."/>
            <person name="Oertli M."/>
            <person name="Naumann U."/>
            <person name="Petersen F."/>
            <person name="Wong J."/>
        </authorList>
    </citation>
    <scope>NUCLEOTIDE SEQUENCE</scope>
    <source>
        <strain evidence="14">GSM-AAB239-AS_SAM_17_03QT</strain>
    </source>
</reference>
<accession>A0AAX6DQG5</accession>
<keyword evidence="9 11" id="KW-0472">Membrane</keyword>
<dbReference type="InterPro" id="IPR018957">
    <property type="entry name" value="Znf_C3HC4_RING-type"/>
</dbReference>
<dbReference type="Gene3D" id="3.30.40.10">
    <property type="entry name" value="Zinc/RING finger domain, C3HC4 (zinc finger)"/>
    <property type="match status" value="1"/>
</dbReference>
<comment type="catalytic activity">
    <reaction evidence="1 11">
        <text>S-ubiquitinyl-[E2 ubiquitin-conjugating enzyme]-L-cysteine + [acceptor protein]-L-lysine = [E2 ubiquitin-conjugating enzyme]-L-cysteine + N(6)-ubiquitinyl-[acceptor protein]-L-lysine.</text>
        <dbReference type="EC" id="2.3.2.27"/>
    </reaction>
</comment>
<dbReference type="InterPro" id="IPR017907">
    <property type="entry name" value="Znf_RING_CS"/>
</dbReference>
<keyword evidence="11" id="KW-0812">Transmembrane</keyword>
<comment type="domain">
    <text evidence="11">The RING-type zinc finger domain is responsible for E3 ligase activity.</text>
</comment>
<evidence type="ECO:0000313" key="15">
    <source>
        <dbReference type="Proteomes" id="UP001140949"/>
    </source>
</evidence>
<keyword evidence="11" id="KW-1133">Transmembrane helix</keyword>
<evidence type="ECO:0000256" key="5">
    <source>
        <dbReference type="ARBA" id="ARBA00022723"/>
    </source>
</evidence>
<evidence type="ECO:0000256" key="2">
    <source>
        <dbReference type="ARBA" id="ARBA00004308"/>
    </source>
</evidence>
<keyword evidence="7 11" id="KW-0833">Ubl conjugation pathway</keyword>
<keyword evidence="4 11" id="KW-0808">Transferase</keyword>
<feature type="domain" description="RING-type" evidence="13">
    <location>
        <begin position="50"/>
        <end position="92"/>
    </location>
</feature>
<keyword evidence="6 10" id="KW-0863">Zinc-finger</keyword>
<dbReference type="PROSITE" id="PS50089">
    <property type="entry name" value="ZF_RING_2"/>
    <property type="match status" value="1"/>
</dbReference>
<dbReference type="InterPro" id="IPR001841">
    <property type="entry name" value="Znf_RING"/>
</dbReference>
<dbReference type="Pfam" id="PF00097">
    <property type="entry name" value="zf-C3HC4"/>
    <property type="match status" value="1"/>
</dbReference>
<evidence type="ECO:0000256" key="7">
    <source>
        <dbReference type="ARBA" id="ARBA00022786"/>
    </source>
</evidence>
<dbReference type="InterPro" id="IPR013083">
    <property type="entry name" value="Znf_RING/FYVE/PHD"/>
</dbReference>
<proteinExistence type="predicted"/>
<evidence type="ECO:0000256" key="11">
    <source>
        <dbReference type="RuleBase" id="RU369090"/>
    </source>
</evidence>
<dbReference type="SUPFAM" id="SSF57850">
    <property type="entry name" value="RING/U-box"/>
    <property type="match status" value="1"/>
</dbReference>
<evidence type="ECO:0000256" key="9">
    <source>
        <dbReference type="ARBA" id="ARBA00023136"/>
    </source>
</evidence>
<dbReference type="EC" id="2.3.2.27" evidence="11"/>
<dbReference type="PROSITE" id="PS00518">
    <property type="entry name" value="ZF_RING_1"/>
    <property type="match status" value="1"/>
</dbReference>
<dbReference type="AlphaFoldDB" id="A0AAX6DQG5"/>
<dbReference type="PANTHER" id="PTHR12313">
    <property type="entry name" value="E3 UBIQUITIN-PROTEIN LIGASE RNF5-RELATED"/>
    <property type="match status" value="1"/>
</dbReference>
<dbReference type="GO" id="GO:0008270">
    <property type="term" value="F:zinc ion binding"/>
    <property type="evidence" value="ECO:0007669"/>
    <property type="project" value="UniProtKB-KW"/>
</dbReference>
<evidence type="ECO:0000313" key="14">
    <source>
        <dbReference type="EMBL" id="KAJ6794062.1"/>
    </source>
</evidence>
<comment type="subcellular location">
    <subcellularLocation>
        <location evidence="2">Endomembrane system</location>
    </subcellularLocation>
    <subcellularLocation>
        <location evidence="11">Endoplasmic reticulum membrane</location>
        <topology evidence="11">Single-pass type IV membrane protein</topology>
    </subcellularLocation>
</comment>
<dbReference type="SMART" id="SM00184">
    <property type="entry name" value="RING"/>
    <property type="match status" value="1"/>
</dbReference>
<dbReference type="GO" id="GO:0061630">
    <property type="term" value="F:ubiquitin protein ligase activity"/>
    <property type="evidence" value="ECO:0007669"/>
    <property type="project" value="UniProtKB-UniRule"/>
</dbReference>
<comment type="caution">
    <text evidence="14">The sequence shown here is derived from an EMBL/GenBank/DDBJ whole genome shotgun (WGS) entry which is preliminary data.</text>
</comment>
<sequence>MEVNGIADSYLSEAIEEQTQLDQETLKKCDGGIPNSVSSQPMSASGCFECNICLDFAVDPVVTLCGHLYCWPCIYKWLQVDSTSTQQCPVCKASLSENALVPLYGRGHSRKRSQQSVEIPRRPSSVHHQEQSVPESNSPRLTADEDPRLTADEDLYTDIHTVPLRHRHQHYHLHQHHHHYPSQGYPLGLHPSSSPTHGGMTRMMHSTAGGVLGGMAIAVLPRVFRNHQEAASMHYPSPFASMDANGGGSPRLRRQEIEVEMSLHQIWLFLVLCTILCLLLF</sequence>
<reference evidence="14" key="2">
    <citation type="submission" date="2023-04" db="EMBL/GenBank/DDBJ databases">
        <authorList>
            <person name="Bruccoleri R.E."/>
            <person name="Oakeley E.J."/>
            <person name="Faust A.-M."/>
            <person name="Dessus-Babus S."/>
            <person name="Altorfer M."/>
            <person name="Burckhardt D."/>
            <person name="Oertli M."/>
            <person name="Naumann U."/>
            <person name="Petersen F."/>
            <person name="Wong J."/>
        </authorList>
    </citation>
    <scope>NUCLEOTIDE SEQUENCE</scope>
    <source>
        <strain evidence="14">GSM-AAB239-AS_SAM_17_03QT</strain>
        <tissue evidence="14">Leaf</tissue>
    </source>
</reference>